<dbReference type="EMBL" id="JAHUZB010000003">
    <property type="protein sequence ID" value="MBV7390631.1"/>
    <property type="molecule type" value="Genomic_DNA"/>
</dbReference>
<dbReference type="Proteomes" id="UP000774130">
    <property type="component" value="Unassembled WGS sequence"/>
</dbReference>
<proteinExistence type="predicted"/>
<organism evidence="1 2">
    <name type="scientific">Enterococcus alishanensis</name>
    <dbReference type="NCBI Taxonomy" id="1303817"/>
    <lineage>
        <taxon>Bacteria</taxon>
        <taxon>Bacillati</taxon>
        <taxon>Bacillota</taxon>
        <taxon>Bacilli</taxon>
        <taxon>Lactobacillales</taxon>
        <taxon>Enterococcaceae</taxon>
        <taxon>Enterococcus</taxon>
    </lineage>
</organism>
<evidence type="ECO:0000313" key="1">
    <source>
        <dbReference type="EMBL" id="MBV7390631.1"/>
    </source>
</evidence>
<reference evidence="1 2" key="1">
    <citation type="submission" date="2021-06" db="EMBL/GenBank/DDBJ databases">
        <title>Enterococcus alishanensis sp. nov., a novel lactic acid bacterium isolated from fresh coffee beans.</title>
        <authorList>
            <person name="Chen Y.-S."/>
        </authorList>
    </citation>
    <scope>NUCLEOTIDE SEQUENCE [LARGE SCALE GENOMIC DNA]</scope>
    <source>
        <strain evidence="1 2">ALS3</strain>
    </source>
</reference>
<evidence type="ECO:0000313" key="2">
    <source>
        <dbReference type="Proteomes" id="UP000774130"/>
    </source>
</evidence>
<dbReference type="RefSeq" id="WP_218325689.1">
    <property type="nucleotide sequence ID" value="NZ_JAHUZB010000003.1"/>
</dbReference>
<accession>A0ABS6TCH5</accession>
<keyword evidence="2" id="KW-1185">Reference proteome</keyword>
<sequence>MTDSKNFTIEQVYAKGKQELAVITDLTTGQQYLQTTVITASGSSVALTPLLKPSENK</sequence>
<name>A0ABS6TCH5_9ENTE</name>
<gene>
    <name evidence="1" type="ORF">KUA55_08065</name>
</gene>
<comment type="caution">
    <text evidence="1">The sequence shown here is derived from an EMBL/GenBank/DDBJ whole genome shotgun (WGS) entry which is preliminary data.</text>
</comment>
<protein>
    <submittedName>
        <fullName evidence="1">Uncharacterized protein</fullName>
    </submittedName>
</protein>